<proteinExistence type="predicted"/>
<evidence type="ECO:0000313" key="1">
    <source>
        <dbReference type="EMBL" id="QJA99536.1"/>
    </source>
</evidence>
<organism evidence="2">
    <name type="scientific">viral metagenome</name>
    <dbReference type="NCBI Taxonomy" id="1070528"/>
    <lineage>
        <taxon>unclassified sequences</taxon>
        <taxon>metagenomes</taxon>
        <taxon>organismal metagenomes</taxon>
    </lineage>
</organism>
<accession>A0A6M3M815</accession>
<dbReference type="AlphaFoldDB" id="A0A6M3M815"/>
<evidence type="ECO:0000313" key="2">
    <source>
        <dbReference type="EMBL" id="QJB03927.1"/>
    </source>
</evidence>
<dbReference type="EMBL" id="MT143655">
    <property type="protein sequence ID" value="QJA99536.1"/>
    <property type="molecule type" value="Genomic_DNA"/>
</dbReference>
<name>A0A6M3M815_9ZZZZ</name>
<dbReference type="EMBL" id="MT143866">
    <property type="protein sequence ID" value="QJB03927.1"/>
    <property type="molecule type" value="Genomic_DNA"/>
</dbReference>
<gene>
    <name evidence="1" type="ORF">MM171A00973_0021</name>
    <name evidence="2" type="ORF">MM171B00522_0007</name>
</gene>
<reference evidence="2" key="1">
    <citation type="submission" date="2020-03" db="EMBL/GenBank/DDBJ databases">
        <title>The deep terrestrial virosphere.</title>
        <authorList>
            <person name="Holmfeldt K."/>
            <person name="Nilsson E."/>
            <person name="Simone D."/>
            <person name="Lopez-Fernandez M."/>
            <person name="Wu X."/>
            <person name="de Brujin I."/>
            <person name="Lundin D."/>
            <person name="Andersson A."/>
            <person name="Bertilsson S."/>
            <person name="Dopson M."/>
        </authorList>
    </citation>
    <scope>NUCLEOTIDE SEQUENCE</scope>
    <source>
        <strain evidence="1">MM171A00973</strain>
        <strain evidence="2">MM171B00522</strain>
    </source>
</reference>
<sequence length="77" mass="9128">MHLFEKRGLAERINFVWPTPPPTFHIWGKSTQSRWRREVTGHKKGFPGIKWRFLGFTITPIDDLLQLAKLDQRKAEI</sequence>
<protein>
    <submittedName>
        <fullName evidence="2">Uncharacterized protein</fullName>
    </submittedName>
</protein>